<dbReference type="EMBL" id="JASZ02000011">
    <property type="protein sequence ID" value="OWK98342.1"/>
    <property type="molecule type" value="Genomic_DNA"/>
</dbReference>
<proteinExistence type="predicted"/>
<dbReference type="Gene3D" id="3.90.550.10">
    <property type="entry name" value="Spore Coat Polysaccharide Biosynthesis Protein SpsA, Chain A"/>
    <property type="match status" value="1"/>
</dbReference>
<protein>
    <submittedName>
        <fullName evidence="2">Glycosyl transferase family 2</fullName>
    </submittedName>
</protein>
<feature type="domain" description="Glycosyltransferase 2-like" evidence="1">
    <location>
        <begin position="6"/>
        <end position="187"/>
    </location>
</feature>
<evidence type="ECO:0000313" key="3">
    <source>
        <dbReference type="Proteomes" id="UP000197587"/>
    </source>
</evidence>
<dbReference type="Pfam" id="PF00535">
    <property type="entry name" value="Glycos_transf_2"/>
    <property type="match status" value="1"/>
</dbReference>
<dbReference type="PANTHER" id="PTHR43179">
    <property type="entry name" value="RHAMNOSYLTRANSFERASE WBBL"/>
    <property type="match status" value="1"/>
</dbReference>
<dbReference type="Proteomes" id="UP000197587">
    <property type="component" value="Unassembled WGS sequence"/>
</dbReference>
<sequence>MITACIVLYKNNPQVLSESIYSFLNSGRDDSFLYLVDNSPTEELKTLIASPNVEYIHNPSNPGFGAAHNIAISKAVAAGSKYHFVINPDVEMREDVITPMIEYMEDHPDVGMMMPQILNEDGTVQYLPKLLPSPFSVFMRKFKKPKFYYEKFINNYELRKVKKDVIYNAPILSGCFTLFRMSALKEVGLYDDRFFMYFEDWDISRRMHLKYKTIYFPKVSIVHGYESGANKDKRLFKIFVKSAIHYFNKWGWIFDRERSRINKKTLQQFK</sequence>
<keyword evidence="2" id="KW-0808">Transferase</keyword>
<dbReference type="AlphaFoldDB" id="A0A2D0A6N9"/>
<organism evidence="2 3">
    <name type="scientific">Kaistella haifensis DSM 19056</name>
    <dbReference type="NCBI Taxonomy" id="1450526"/>
    <lineage>
        <taxon>Bacteria</taxon>
        <taxon>Pseudomonadati</taxon>
        <taxon>Bacteroidota</taxon>
        <taxon>Flavobacteriia</taxon>
        <taxon>Flavobacteriales</taxon>
        <taxon>Weeksellaceae</taxon>
        <taxon>Chryseobacterium group</taxon>
        <taxon>Kaistella</taxon>
    </lineage>
</organism>
<dbReference type="SUPFAM" id="SSF53448">
    <property type="entry name" value="Nucleotide-diphospho-sugar transferases"/>
    <property type="match status" value="1"/>
</dbReference>
<evidence type="ECO:0000313" key="2">
    <source>
        <dbReference type="EMBL" id="OWK98342.1"/>
    </source>
</evidence>
<dbReference type="GO" id="GO:0016740">
    <property type="term" value="F:transferase activity"/>
    <property type="evidence" value="ECO:0007669"/>
    <property type="project" value="UniProtKB-KW"/>
</dbReference>
<reference evidence="2 3" key="2">
    <citation type="submission" date="2017-05" db="EMBL/GenBank/DDBJ databases">
        <title>Genome of Chryseobacterium haifense.</title>
        <authorList>
            <person name="Newman J.D."/>
        </authorList>
    </citation>
    <scope>NUCLEOTIDE SEQUENCE [LARGE SCALE GENOMIC DNA]</scope>
    <source>
        <strain evidence="2 3">DSM 19056</strain>
    </source>
</reference>
<gene>
    <name evidence="2" type="ORF">AP75_07015</name>
</gene>
<dbReference type="RefSeq" id="WP_088263984.1">
    <property type="nucleotide sequence ID" value="NZ_JASZ02000011.1"/>
</dbReference>
<comment type="caution">
    <text evidence="2">The sequence shown here is derived from an EMBL/GenBank/DDBJ whole genome shotgun (WGS) entry which is preliminary data.</text>
</comment>
<dbReference type="CDD" id="cd04186">
    <property type="entry name" value="GT_2_like_c"/>
    <property type="match status" value="1"/>
</dbReference>
<dbReference type="InterPro" id="IPR029044">
    <property type="entry name" value="Nucleotide-diphossugar_trans"/>
</dbReference>
<dbReference type="InterPro" id="IPR001173">
    <property type="entry name" value="Glyco_trans_2-like"/>
</dbReference>
<name>A0A2D0A6N9_9FLAO</name>
<keyword evidence="3" id="KW-1185">Reference proteome</keyword>
<accession>A0A2D0A6N9</accession>
<evidence type="ECO:0000259" key="1">
    <source>
        <dbReference type="Pfam" id="PF00535"/>
    </source>
</evidence>
<dbReference type="PANTHER" id="PTHR43179:SF10">
    <property type="entry name" value="GLYCOSYL TRANSFERASE"/>
    <property type="match status" value="1"/>
</dbReference>
<reference evidence="2 3" key="1">
    <citation type="submission" date="2014-01" db="EMBL/GenBank/DDBJ databases">
        <authorList>
            <consortium name="Genome Consortium for Active Teaching"/>
            <person name="Sontag T.C."/>
            <person name="Newman J.D."/>
        </authorList>
    </citation>
    <scope>NUCLEOTIDE SEQUENCE [LARGE SCALE GENOMIC DNA]</scope>
    <source>
        <strain evidence="2 3">DSM 19056</strain>
    </source>
</reference>